<name>A0A8E2EDM4_9PEZI</name>
<gene>
    <name evidence="2" type="ORF">K432DRAFT_235977</name>
</gene>
<evidence type="ECO:0000313" key="2">
    <source>
        <dbReference type="EMBL" id="OCK81996.1"/>
    </source>
</evidence>
<feature type="compositionally biased region" description="Polar residues" evidence="1">
    <location>
        <begin position="229"/>
        <end position="241"/>
    </location>
</feature>
<dbReference type="AlphaFoldDB" id="A0A8E2EDM4"/>
<feature type="region of interest" description="Disordered" evidence="1">
    <location>
        <begin position="1"/>
        <end position="150"/>
    </location>
</feature>
<dbReference type="EMBL" id="KV744902">
    <property type="protein sequence ID" value="OCK81996.1"/>
    <property type="molecule type" value="Genomic_DNA"/>
</dbReference>
<feature type="compositionally biased region" description="Polar residues" evidence="1">
    <location>
        <begin position="1"/>
        <end position="16"/>
    </location>
</feature>
<evidence type="ECO:0000313" key="3">
    <source>
        <dbReference type="Proteomes" id="UP000250266"/>
    </source>
</evidence>
<feature type="region of interest" description="Disordered" evidence="1">
    <location>
        <begin position="273"/>
        <end position="330"/>
    </location>
</feature>
<feature type="region of interest" description="Disordered" evidence="1">
    <location>
        <begin position="188"/>
        <end position="241"/>
    </location>
</feature>
<dbReference type="Proteomes" id="UP000250266">
    <property type="component" value="Unassembled WGS sequence"/>
</dbReference>
<keyword evidence="3" id="KW-1185">Reference proteome</keyword>
<evidence type="ECO:0000256" key="1">
    <source>
        <dbReference type="SAM" id="MobiDB-lite"/>
    </source>
</evidence>
<dbReference type="OrthoDB" id="5366332at2759"/>
<feature type="compositionally biased region" description="Low complexity" evidence="1">
    <location>
        <begin position="197"/>
        <end position="211"/>
    </location>
</feature>
<feature type="compositionally biased region" description="Polar residues" evidence="1">
    <location>
        <begin position="273"/>
        <end position="288"/>
    </location>
</feature>
<organism evidence="2 3">
    <name type="scientific">Lepidopterella palustris CBS 459.81</name>
    <dbReference type="NCBI Taxonomy" id="1314670"/>
    <lineage>
        <taxon>Eukaryota</taxon>
        <taxon>Fungi</taxon>
        <taxon>Dikarya</taxon>
        <taxon>Ascomycota</taxon>
        <taxon>Pezizomycotina</taxon>
        <taxon>Dothideomycetes</taxon>
        <taxon>Pleosporomycetidae</taxon>
        <taxon>Mytilinidiales</taxon>
        <taxon>Argynnaceae</taxon>
        <taxon>Lepidopterella</taxon>
    </lineage>
</organism>
<proteinExistence type="predicted"/>
<accession>A0A8E2EDM4</accession>
<sequence>MTVPTSEGFNPLSDASPSHGRNMRRTDSGFDQFDSWKPQSRAGRPPLLNGDNSSPVYGRSKSMAASTNKAHRCPFTNVPLSKTMTETTPSGNQRRSSGSRRESIGSSSESSTSKDQRSRPSSKKSARRASTSRPAPPYRLRSSQSIPVPSRDIDDVLAFHYRSCSLFQNTSPADAPESYISTSGVVDLTSRSPQLDSPPSMTPPSTVVGSPASFGMNRSPNDSEHDQSRPQVPNTIIHWTSPSTRRREYAEIDSSRKGIRGFFRKVTPKCLSGSPSQPFYDSKNTSDVGSVRRYRLDLPNEPEEEVDEKSTASLNSKPHAPGSHRGWSCF</sequence>
<feature type="compositionally biased region" description="Polar residues" evidence="1">
    <location>
        <begin position="78"/>
        <end position="89"/>
    </location>
</feature>
<protein>
    <submittedName>
        <fullName evidence="2">Uncharacterized protein</fullName>
    </submittedName>
</protein>
<reference evidence="2 3" key="1">
    <citation type="journal article" date="2016" name="Nat. Commun.">
        <title>Ectomycorrhizal ecology is imprinted in the genome of the dominant symbiotic fungus Cenococcum geophilum.</title>
        <authorList>
            <consortium name="DOE Joint Genome Institute"/>
            <person name="Peter M."/>
            <person name="Kohler A."/>
            <person name="Ohm R.A."/>
            <person name="Kuo A."/>
            <person name="Krutzmann J."/>
            <person name="Morin E."/>
            <person name="Arend M."/>
            <person name="Barry K.W."/>
            <person name="Binder M."/>
            <person name="Choi C."/>
            <person name="Clum A."/>
            <person name="Copeland A."/>
            <person name="Grisel N."/>
            <person name="Haridas S."/>
            <person name="Kipfer T."/>
            <person name="LaButti K."/>
            <person name="Lindquist E."/>
            <person name="Lipzen A."/>
            <person name="Maire R."/>
            <person name="Meier B."/>
            <person name="Mihaltcheva S."/>
            <person name="Molinier V."/>
            <person name="Murat C."/>
            <person name="Poggeler S."/>
            <person name="Quandt C.A."/>
            <person name="Sperisen C."/>
            <person name="Tritt A."/>
            <person name="Tisserant E."/>
            <person name="Crous P.W."/>
            <person name="Henrissat B."/>
            <person name="Nehls U."/>
            <person name="Egli S."/>
            <person name="Spatafora J.W."/>
            <person name="Grigoriev I.V."/>
            <person name="Martin F.M."/>
        </authorList>
    </citation>
    <scope>NUCLEOTIDE SEQUENCE [LARGE SCALE GENOMIC DNA]</scope>
    <source>
        <strain evidence="2 3">CBS 459.81</strain>
    </source>
</reference>